<comment type="cofactor">
    <cofactor evidence="8">
        <name>[4Fe-4S] cluster</name>
        <dbReference type="ChEBI" id="CHEBI:49883"/>
    </cofactor>
    <text evidence="8">Binds 2 [4Fe-4S] clusters per subunit.</text>
</comment>
<accession>A0ABS4CPP7</accession>
<dbReference type="Gene3D" id="3.40.50.11540">
    <property type="entry name" value="NADH-ubiquinone oxidoreductase 51kDa subunit"/>
    <property type="match status" value="1"/>
</dbReference>
<keyword evidence="11" id="KW-1185">Reference proteome</keyword>
<dbReference type="InterPro" id="IPR026902">
    <property type="entry name" value="RnfC_N"/>
</dbReference>
<evidence type="ECO:0000313" key="11">
    <source>
        <dbReference type="Proteomes" id="UP000673375"/>
    </source>
</evidence>
<keyword evidence="8" id="KW-1278">Translocase</keyword>
<dbReference type="NCBIfam" id="NF003454">
    <property type="entry name" value="PRK05035.1"/>
    <property type="match status" value="1"/>
</dbReference>
<feature type="binding site" evidence="8">
    <location>
        <position position="420"/>
    </location>
    <ligand>
        <name>[4Fe-4S] cluster</name>
        <dbReference type="ChEBI" id="CHEBI:49883"/>
        <label>1</label>
    </ligand>
</feature>
<gene>
    <name evidence="10" type="primary">rsxC</name>
    <name evidence="8" type="synonym">rnfC</name>
    <name evidence="10" type="ORF">I6N96_18315</name>
</gene>
<name>A0ABS4CPP7_9ENTE</name>
<evidence type="ECO:0000256" key="2">
    <source>
        <dbReference type="ARBA" id="ARBA00022485"/>
    </source>
</evidence>
<keyword evidence="2 8" id="KW-0004">4Fe-4S</keyword>
<evidence type="ECO:0000256" key="6">
    <source>
        <dbReference type="ARBA" id="ARBA00023004"/>
    </source>
</evidence>
<reference evidence="10 11" key="1">
    <citation type="submission" date="2020-12" db="EMBL/GenBank/DDBJ databases">
        <title>Vagococcus allomyrinae sp. nov. and Enterococcus lavae sp. nov., isolated from the larvae of Allomyrina dichotoma.</title>
        <authorList>
            <person name="Lee S.D."/>
        </authorList>
    </citation>
    <scope>NUCLEOTIDE SEQUENCE [LARGE SCALE GENOMIC DNA]</scope>
    <source>
        <strain evidence="10 11">BWM-S5</strain>
    </source>
</reference>
<organism evidence="10 11">
    <name type="scientific">Enterococcus larvae</name>
    <dbReference type="NCBI Taxonomy" id="2794352"/>
    <lineage>
        <taxon>Bacteria</taxon>
        <taxon>Bacillati</taxon>
        <taxon>Bacillota</taxon>
        <taxon>Bacilli</taxon>
        <taxon>Lactobacillales</taxon>
        <taxon>Enterococcaceae</taxon>
        <taxon>Enterococcus</taxon>
    </lineage>
</organism>
<keyword evidence="3 8" id="KW-0479">Metal-binding</keyword>
<sequence length="442" mass="47850">MSKIIQAFSKFKGGISVPHHKNTKENVTANIHDPSIVIIPMQQHIGAVCQPTVKKKDMVKVGQVIGQSTAYVSAPIHSSVSGKVKAIKPILLSNGKMCEAVYIENDGMNTIDPELKPTSVKTKDELLQAAYDSGLVGIGGAGFPLHVKLANKENHLIDHLIINGAECEPYITSDYREMIEYPTRIINGAERIMKHLGIKKGIIGIEENKPKAIQVIGDLLEKRTDISSAIEVMSLPVKYPQGAEKMLIYGATGRKIGKGELPGQVGCLVLNVSTVSLFEHYLETGLPLVRKRITVSGDCIALPQNVSVPLGTSIKDVIDFCGGFTQSPNKLILGGPMMGIAQYTMDLPITKQNNALIALGESKLLPEESPCIRCGRCVTACPLSLMPVQIERAVKMKDAAMLRRLNASACMECGCCSYVCPSGRKLVQYMKQSKVLERGATT</sequence>
<dbReference type="SUPFAM" id="SSF46548">
    <property type="entry name" value="alpha-helical ferredoxin"/>
    <property type="match status" value="1"/>
</dbReference>
<dbReference type="Pfam" id="PF13375">
    <property type="entry name" value="RnfC_N"/>
    <property type="match status" value="1"/>
</dbReference>
<keyword evidence="7 8" id="KW-0411">Iron-sulfur</keyword>
<dbReference type="InterPro" id="IPR017900">
    <property type="entry name" value="4Fe4S_Fe_S_CS"/>
</dbReference>
<proteinExistence type="inferred from homology"/>
<comment type="function">
    <text evidence="8">Part of a membrane-bound complex that couples electron transfer with translocation of ions across the membrane.</text>
</comment>
<keyword evidence="6 8" id="KW-0408">Iron</keyword>
<keyword evidence="8" id="KW-0472">Membrane</keyword>
<dbReference type="PROSITE" id="PS00198">
    <property type="entry name" value="4FE4S_FER_1"/>
    <property type="match status" value="1"/>
</dbReference>
<dbReference type="NCBIfam" id="TIGR01945">
    <property type="entry name" value="rnfC"/>
    <property type="match status" value="1"/>
</dbReference>
<dbReference type="Proteomes" id="UP000673375">
    <property type="component" value="Unassembled WGS sequence"/>
</dbReference>
<dbReference type="InterPro" id="IPR011538">
    <property type="entry name" value="Nuo51_FMN-bd"/>
</dbReference>
<feature type="domain" description="4Fe-4S ferredoxin-type" evidence="9">
    <location>
        <begin position="401"/>
        <end position="432"/>
    </location>
</feature>
<dbReference type="Pfam" id="PF01512">
    <property type="entry name" value="Complex1_51K"/>
    <property type="match status" value="1"/>
</dbReference>
<dbReference type="InterPro" id="IPR037225">
    <property type="entry name" value="Nuo51_FMN-bd_sf"/>
</dbReference>
<evidence type="ECO:0000256" key="3">
    <source>
        <dbReference type="ARBA" id="ARBA00022723"/>
    </source>
</evidence>
<feature type="binding site" evidence="8">
    <location>
        <position position="374"/>
    </location>
    <ligand>
        <name>[4Fe-4S] cluster</name>
        <dbReference type="ChEBI" id="CHEBI:49883"/>
        <label>1</label>
    </ligand>
</feature>
<dbReference type="EMBL" id="JAEDXU010000014">
    <property type="protein sequence ID" value="MBP1048252.1"/>
    <property type="molecule type" value="Genomic_DNA"/>
</dbReference>
<evidence type="ECO:0000313" key="10">
    <source>
        <dbReference type="EMBL" id="MBP1048252.1"/>
    </source>
</evidence>
<dbReference type="InterPro" id="IPR019554">
    <property type="entry name" value="Soluble_ligand-bd"/>
</dbReference>
<feature type="binding site" evidence="8">
    <location>
        <position position="416"/>
    </location>
    <ligand>
        <name>[4Fe-4S] cluster</name>
        <dbReference type="ChEBI" id="CHEBI:49883"/>
        <label>2</label>
    </ligand>
</feature>
<dbReference type="PANTHER" id="PTHR43034">
    <property type="entry name" value="ION-TRANSLOCATING OXIDOREDUCTASE COMPLEX SUBUNIT C"/>
    <property type="match status" value="1"/>
</dbReference>
<evidence type="ECO:0000259" key="9">
    <source>
        <dbReference type="PROSITE" id="PS51379"/>
    </source>
</evidence>
<dbReference type="RefSeq" id="WP_209559024.1">
    <property type="nucleotide sequence ID" value="NZ_JAEDXU010000014.1"/>
</dbReference>
<keyword evidence="4 8" id="KW-0677">Repeat</keyword>
<dbReference type="PROSITE" id="PS51379">
    <property type="entry name" value="4FE4S_FER_2"/>
    <property type="match status" value="2"/>
</dbReference>
<keyword evidence="1 8" id="KW-0813">Transport</keyword>
<evidence type="ECO:0000256" key="8">
    <source>
        <dbReference type="HAMAP-Rule" id="MF_00461"/>
    </source>
</evidence>
<dbReference type="Gene3D" id="3.30.70.20">
    <property type="match status" value="1"/>
</dbReference>
<feature type="binding site" evidence="8">
    <location>
        <position position="410"/>
    </location>
    <ligand>
        <name>[4Fe-4S] cluster</name>
        <dbReference type="ChEBI" id="CHEBI:49883"/>
        <label>2</label>
    </ligand>
</feature>
<dbReference type="Gene3D" id="3.10.20.600">
    <property type="match status" value="1"/>
</dbReference>
<protein>
    <recommendedName>
        <fullName evidence="8">Ion-translocating oxidoreductase complex subunit C</fullName>
        <ecNumber evidence="8">7.-.-.-</ecNumber>
    </recommendedName>
    <alternativeName>
        <fullName evidence="8">Rnf electron transport complex subunit C</fullName>
    </alternativeName>
</protein>
<dbReference type="PANTHER" id="PTHR43034:SF2">
    <property type="entry name" value="ION-TRANSLOCATING OXIDOREDUCTASE COMPLEX SUBUNIT C"/>
    <property type="match status" value="1"/>
</dbReference>
<evidence type="ECO:0000256" key="4">
    <source>
        <dbReference type="ARBA" id="ARBA00022737"/>
    </source>
</evidence>
<dbReference type="HAMAP" id="MF_00461">
    <property type="entry name" value="RsxC_RnfC"/>
    <property type="match status" value="1"/>
</dbReference>
<dbReference type="InterPro" id="IPR010208">
    <property type="entry name" value="Ion_transpt_RnfC/RsxC"/>
</dbReference>
<keyword evidence="8" id="KW-1003">Cell membrane</keyword>
<feature type="binding site" evidence="8">
    <location>
        <position position="381"/>
    </location>
    <ligand>
        <name>[4Fe-4S] cluster</name>
        <dbReference type="ChEBI" id="CHEBI:49883"/>
        <label>2</label>
    </ligand>
</feature>
<dbReference type="InterPro" id="IPR017896">
    <property type="entry name" value="4Fe4S_Fe-S-bd"/>
</dbReference>
<feature type="binding site" evidence="8">
    <location>
        <position position="413"/>
    </location>
    <ligand>
        <name>[4Fe-4S] cluster</name>
        <dbReference type="ChEBI" id="CHEBI:49883"/>
        <label>2</label>
    </ligand>
</feature>
<comment type="subcellular location">
    <subcellularLocation>
        <location evidence="8">Cell membrane</location>
        <topology evidence="8">Peripheral membrane protein</topology>
    </subcellularLocation>
</comment>
<comment type="subunit">
    <text evidence="8">The complex is composed of six subunits: RnfA, RnfB, RnfC, RnfD, RnfE and RnfG.</text>
</comment>
<evidence type="ECO:0000256" key="7">
    <source>
        <dbReference type="ARBA" id="ARBA00023014"/>
    </source>
</evidence>
<evidence type="ECO:0000256" key="5">
    <source>
        <dbReference type="ARBA" id="ARBA00022982"/>
    </source>
</evidence>
<feature type="binding site" evidence="8">
    <location>
        <position position="371"/>
    </location>
    <ligand>
        <name>[4Fe-4S] cluster</name>
        <dbReference type="ChEBI" id="CHEBI:49883"/>
        <label>1</label>
    </ligand>
</feature>
<keyword evidence="5 8" id="KW-0249">Electron transport</keyword>
<dbReference type="SUPFAM" id="SSF142019">
    <property type="entry name" value="Nqo1 FMN-binding domain-like"/>
    <property type="match status" value="1"/>
</dbReference>
<feature type="domain" description="4Fe-4S ferredoxin-type" evidence="9">
    <location>
        <begin position="362"/>
        <end position="391"/>
    </location>
</feature>
<feature type="binding site" evidence="8">
    <location>
        <position position="377"/>
    </location>
    <ligand>
        <name>[4Fe-4S] cluster</name>
        <dbReference type="ChEBI" id="CHEBI:49883"/>
        <label>1</label>
    </ligand>
</feature>
<comment type="similarity">
    <text evidence="8">Belongs to the 4Fe4S bacterial-type ferredoxin family. RnfC subfamily.</text>
</comment>
<dbReference type="Pfam" id="PF13237">
    <property type="entry name" value="Fer4_10"/>
    <property type="match status" value="1"/>
</dbReference>
<dbReference type="EC" id="7.-.-.-" evidence="8"/>
<dbReference type="Pfam" id="PF10531">
    <property type="entry name" value="SLBB"/>
    <property type="match status" value="1"/>
</dbReference>
<comment type="caution">
    <text evidence="10">The sequence shown here is derived from an EMBL/GenBank/DDBJ whole genome shotgun (WGS) entry which is preliminary data.</text>
</comment>
<evidence type="ECO:0000256" key="1">
    <source>
        <dbReference type="ARBA" id="ARBA00022448"/>
    </source>
</evidence>